<dbReference type="EMBL" id="BGZK01000046">
    <property type="protein sequence ID" value="GBP11347.1"/>
    <property type="molecule type" value="Genomic_DNA"/>
</dbReference>
<reference evidence="2 3" key="1">
    <citation type="journal article" date="2019" name="Commun. Biol.">
        <title>The bagworm genome reveals a unique fibroin gene that provides high tensile strength.</title>
        <authorList>
            <person name="Kono N."/>
            <person name="Nakamura H."/>
            <person name="Ohtoshi R."/>
            <person name="Tomita M."/>
            <person name="Numata K."/>
            <person name="Arakawa K."/>
        </authorList>
    </citation>
    <scope>NUCLEOTIDE SEQUENCE [LARGE SCALE GENOMIC DNA]</scope>
</reference>
<evidence type="ECO:0000313" key="2">
    <source>
        <dbReference type="EMBL" id="GBP11347.1"/>
    </source>
</evidence>
<accession>A0A4C1TD73</accession>
<proteinExistence type="predicted"/>
<dbReference type="Proteomes" id="UP000299102">
    <property type="component" value="Unassembled WGS sequence"/>
</dbReference>
<organism evidence="2 3">
    <name type="scientific">Eumeta variegata</name>
    <name type="common">Bagworm moth</name>
    <name type="synonym">Eumeta japonica</name>
    <dbReference type="NCBI Taxonomy" id="151549"/>
    <lineage>
        <taxon>Eukaryota</taxon>
        <taxon>Metazoa</taxon>
        <taxon>Ecdysozoa</taxon>
        <taxon>Arthropoda</taxon>
        <taxon>Hexapoda</taxon>
        <taxon>Insecta</taxon>
        <taxon>Pterygota</taxon>
        <taxon>Neoptera</taxon>
        <taxon>Endopterygota</taxon>
        <taxon>Lepidoptera</taxon>
        <taxon>Glossata</taxon>
        <taxon>Ditrysia</taxon>
        <taxon>Tineoidea</taxon>
        <taxon>Psychidae</taxon>
        <taxon>Oiketicinae</taxon>
        <taxon>Eumeta</taxon>
    </lineage>
</organism>
<name>A0A4C1TD73_EUMVA</name>
<keyword evidence="3" id="KW-1185">Reference proteome</keyword>
<comment type="caution">
    <text evidence="2">The sequence shown here is derived from an EMBL/GenBank/DDBJ whole genome shotgun (WGS) entry which is preliminary data.</text>
</comment>
<evidence type="ECO:0000256" key="1">
    <source>
        <dbReference type="SAM" id="MobiDB-lite"/>
    </source>
</evidence>
<sequence length="87" mass="10125">MAVDDPPDDANHILRLEIKTTNVKWDGEDMMPYTHPPGRDEGKKLSPYIITIIVELIQRGRSRERAQSRQRSPPKWRDRFSQAAVQI</sequence>
<evidence type="ECO:0000313" key="3">
    <source>
        <dbReference type="Proteomes" id="UP000299102"/>
    </source>
</evidence>
<dbReference type="AlphaFoldDB" id="A0A4C1TD73"/>
<feature type="region of interest" description="Disordered" evidence="1">
    <location>
        <begin position="60"/>
        <end position="87"/>
    </location>
</feature>
<protein>
    <submittedName>
        <fullName evidence="2">Uncharacterized protein</fullName>
    </submittedName>
</protein>
<gene>
    <name evidence="2" type="ORF">EVAR_92873_1</name>
</gene>